<keyword evidence="2" id="KW-1185">Reference proteome</keyword>
<dbReference type="EMBL" id="JBHEZZ010000044">
    <property type="protein sequence ID" value="MFC1407351.1"/>
    <property type="molecule type" value="Genomic_DNA"/>
</dbReference>
<evidence type="ECO:0000313" key="2">
    <source>
        <dbReference type="Proteomes" id="UP001592528"/>
    </source>
</evidence>
<proteinExistence type="predicted"/>
<evidence type="ECO:0008006" key="3">
    <source>
        <dbReference type="Google" id="ProtNLM"/>
    </source>
</evidence>
<comment type="caution">
    <text evidence="1">The sequence shown here is derived from an EMBL/GenBank/DDBJ whole genome shotgun (WGS) entry which is preliminary data.</text>
</comment>
<dbReference type="InterPro" id="IPR029068">
    <property type="entry name" value="Glyas_Bleomycin-R_OHBP_Dase"/>
</dbReference>
<sequence>MTSTPLVPSDITAHVKSTYFRVILPRSEEKPLTQRYTDNLNGRVAYAFDWPAINTRVVGLESPYGNVSAMFTDDPESFDQWRKDTKVMFEVDDVPVVLEAAERHGLKIVQKLGRTPVAMQGRFELVPGFVVELIMFLPSENP</sequence>
<dbReference type="SUPFAM" id="SSF54593">
    <property type="entry name" value="Glyoxalase/Bleomycin resistance protein/Dihydroxybiphenyl dioxygenase"/>
    <property type="match status" value="1"/>
</dbReference>
<organism evidence="1 2">
    <name type="scientific">Streptacidiphilus cavernicola</name>
    <dbReference type="NCBI Taxonomy" id="3342716"/>
    <lineage>
        <taxon>Bacteria</taxon>
        <taxon>Bacillati</taxon>
        <taxon>Actinomycetota</taxon>
        <taxon>Actinomycetes</taxon>
        <taxon>Kitasatosporales</taxon>
        <taxon>Streptomycetaceae</taxon>
        <taxon>Streptacidiphilus</taxon>
    </lineage>
</organism>
<gene>
    <name evidence="1" type="ORF">ACEZDJ_39330</name>
</gene>
<protein>
    <recommendedName>
        <fullName evidence="3">VOC domain-containing protein</fullName>
    </recommendedName>
</protein>
<dbReference type="Proteomes" id="UP001592528">
    <property type="component" value="Unassembled WGS sequence"/>
</dbReference>
<name>A0ABV6V0X1_9ACTN</name>
<accession>A0ABV6V0X1</accession>
<evidence type="ECO:0000313" key="1">
    <source>
        <dbReference type="EMBL" id="MFC1407351.1"/>
    </source>
</evidence>
<reference evidence="1 2" key="1">
    <citation type="submission" date="2024-09" db="EMBL/GenBank/DDBJ databases">
        <authorList>
            <person name="Lee S.D."/>
        </authorList>
    </citation>
    <scope>NUCLEOTIDE SEQUENCE [LARGE SCALE GENOMIC DNA]</scope>
    <source>
        <strain evidence="1 2">N1-5</strain>
    </source>
</reference>
<dbReference type="RefSeq" id="WP_030266849.1">
    <property type="nucleotide sequence ID" value="NZ_JBHEZZ010000044.1"/>
</dbReference>